<name>A0A9X2C2X0_9BURK</name>
<feature type="compositionally biased region" description="Low complexity" evidence="1">
    <location>
        <begin position="66"/>
        <end position="80"/>
    </location>
</feature>
<gene>
    <name evidence="3" type="ORF">LPC04_12635</name>
</gene>
<dbReference type="RefSeq" id="WP_275682578.1">
    <property type="nucleotide sequence ID" value="NZ_JAJLJH010000002.1"/>
</dbReference>
<evidence type="ECO:0000313" key="4">
    <source>
        <dbReference type="Proteomes" id="UP001139353"/>
    </source>
</evidence>
<keyword evidence="2" id="KW-0732">Signal</keyword>
<evidence type="ECO:0000313" key="3">
    <source>
        <dbReference type="EMBL" id="MCK9686555.1"/>
    </source>
</evidence>
<reference evidence="3" key="1">
    <citation type="submission" date="2021-11" db="EMBL/GenBank/DDBJ databases">
        <title>BS-T2-15 a new species belonging to the Comamonadaceae family isolated from the soil of a French oak forest.</title>
        <authorList>
            <person name="Mieszkin S."/>
            <person name="Alain K."/>
        </authorList>
    </citation>
    <scope>NUCLEOTIDE SEQUENCE</scope>
    <source>
        <strain evidence="3">BS-T2-15</strain>
    </source>
</reference>
<sequence length="226" mass="23836">MFLRSVLLVAALAVAGAARAQSMPFQGYVEMPANLAPMVMGNQASEMLRQVNRKHAQGGASTLARAGGAPSGPHALAAAAAPDKRADLEARLTRVLAAWQQISTALQLPPDDVAGPVAACIAGSYMVVHDVDLPDADFVALVGQMRAVLQDNPRFTQASPAQRREMYEELAIIGTLLATGREAVRRGQAGPQAGEALRRNARTNLDRLLGQDADRAAIGEHGLAFR</sequence>
<evidence type="ECO:0000256" key="2">
    <source>
        <dbReference type="SAM" id="SignalP"/>
    </source>
</evidence>
<dbReference type="InterPro" id="IPR046505">
    <property type="entry name" value="DUF6683"/>
</dbReference>
<keyword evidence="4" id="KW-1185">Reference proteome</keyword>
<organism evidence="3 4">
    <name type="scientific">Scleromatobacter humisilvae</name>
    <dbReference type="NCBI Taxonomy" id="2897159"/>
    <lineage>
        <taxon>Bacteria</taxon>
        <taxon>Pseudomonadati</taxon>
        <taxon>Pseudomonadota</taxon>
        <taxon>Betaproteobacteria</taxon>
        <taxon>Burkholderiales</taxon>
        <taxon>Sphaerotilaceae</taxon>
        <taxon>Scleromatobacter</taxon>
    </lineage>
</organism>
<protein>
    <recommendedName>
        <fullName evidence="5">NarX-like N-terminal domain-containing protein</fullName>
    </recommendedName>
</protein>
<evidence type="ECO:0008006" key="5">
    <source>
        <dbReference type="Google" id="ProtNLM"/>
    </source>
</evidence>
<feature type="region of interest" description="Disordered" evidence="1">
    <location>
        <begin position="59"/>
        <end position="80"/>
    </location>
</feature>
<dbReference type="AlphaFoldDB" id="A0A9X2C2X0"/>
<dbReference type="Proteomes" id="UP001139353">
    <property type="component" value="Unassembled WGS sequence"/>
</dbReference>
<feature type="signal peptide" evidence="2">
    <location>
        <begin position="1"/>
        <end position="20"/>
    </location>
</feature>
<evidence type="ECO:0000256" key="1">
    <source>
        <dbReference type="SAM" id="MobiDB-lite"/>
    </source>
</evidence>
<comment type="caution">
    <text evidence="3">The sequence shown here is derived from an EMBL/GenBank/DDBJ whole genome shotgun (WGS) entry which is preliminary data.</text>
</comment>
<feature type="chain" id="PRO_5040838824" description="NarX-like N-terminal domain-containing protein" evidence="2">
    <location>
        <begin position="21"/>
        <end position="226"/>
    </location>
</feature>
<proteinExistence type="predicted"/>
<accession>A0A9X2C2X0</accession>
<dbReference type="Pfam" id="PF20388">
    <property type="entry name" value="DUF6683"/>
    <property type="match status" value="1"/>
</dbReference>
<dbReference type="EMBL" id="JAJLJH010000002">
    <property type="protein sequence ID" value="MCK9686555.1"/>
    <property type="molecule type" value="Genomic_DNA"/>
</dbReference>